<evidence type="ECO:0000313" key="8">
    <source>
        <dbReference type="Proteomes" id="UP001058271"/>
    </source>
</evidence>
<dbReference type="Proteomes" id="UP001058271">
    <property type="component" value="Chromosome"/>
</dbReference>
<proteinExistence type="predicted"/>
<accession>A0ABY5ZG64</accession>
<evidence type="ECO:0000256" key="1">
    <source>
        <dbReference type="ARBA" id="ARBA00000085"/>
    </source>
</evidence>
<evidence type="ECO:0000313" key="7">
    <source>
        <dbReference type="EMBL" id="UWZ39693.1"/>
    </source>
</evidence>
<evidence type="ECO:0000256" key="5">
    <source>
        <dbReference type="ARBA" id="ARBA00023012"/>
    </source>
</evidence>
<dbReference type="InterPro" id="IPR036890">
    <property type="entry name" value="HATPase_C_sf"/>
</dbReference>
<evidence type="ECO:0000256" key="4">
    <source>
        <dbReference type="ARBA" id="ARBA00022777"/>
    </source>
</evidence>
<feature type="region of interest" description="Disordered" evidence="6">
    <location>
        <begin position="44"/>
        <end position="68"/>
    </location>
</feature>
<dbReference type="InterPro" id="IPR050482">
    <property type="entry name" value="Sensor_HK_TwoCompSys"/>
</dbReference>
<dbReference type="RefSeq" id="WP_260729121.1">
    <property type="nucleotide sequence ID" value="NZ_BAAABS010000076.1"/>
</dbReference>
<dbReference type="PRINTS" id="PR00344">
    <property type="entry name" value="BCTRLSENSOR"/>
</dbReference>
<keyword evidence="3" id="KW-0808">Transferase</keyword>
<keyword evidence="4" id="KW-0418">Kinase</keyword>
<dbReference type="InterPro" id="IPR004358">
    <property type="entry name" value="Sig_transdc_His_kin-like_C"/>
</dbReference>
<dbReference type="PANTHER" id="PTHR24421">
    <property type="entry name" value="NITRATE/NITRITE SENSOR PROTEIN NARX-RELATED"/>
    <property type="match status" value="1"/>
</dbReference>
<protein>
    <recommendedName>
        <fullName evidence="2">histidine kinase</fullName>
        <ecNumber evidence="2">2.7.13.3</ecNumber>
    </recommendedName>
</protein>
<evidence type="ECO:0000256" key="3">
    <source>
        <dbReference type="ARBA" id="ARBA00022679"/>
    </source>
</evidence>
<evidence type="ECO:0000256" key="2">
    <source>
        <dbReference type="ARBA" id="ARBA00012438"/>
    </source>
</evidence>
<reference evidence="7" key="1">
    <citation type="submission" date="2021-04" db="EMBL/GenBank/DDBJ databases">
        <title>Biosynthetic gene clusters of Dactylosporangioum roseum.</title>
        <authorList>
            <person name="Hartkoorn R.C."/>
            <person name="Beaudoing E."/>
            <person name="Hot D."/>
            <person name="Moureu S."/>
        </authorList>
    </citation>
    <scope>NUCLEOTIDE SEQUENCE</scope>
    <source>
        <strain evidence="7">NRRL B-16295</strain>
    </source>
</reference>
<sequence length="68" mass="6874">MRATAQNGILHLSIRDDGIGGADPHRGTGLTDLRDRVEALGGHLTITSPAGGGTQLQAIIPTASSQTG</sequence>
<dbReference type="SUPFAM" id="SSF55874">
    <property type="entry name" value="ATPase domain of HSP90 chaperone/DNA topoisomerase II/histidine kinase"/>
    <property type="match status" value="1"/>
</dbReference>
<dbReference type="EC" id="2.7.13.3" evidence="2"/>
<dbReference type="Gene3D" id="3.30.565.10">
    <property type="entry name" value="Histidine kinase-like ATPase, C-terminal domain"/>
    <property type="match status" value="1"/>
</dbReference>
<keyword evidence="5" id="KW-0902">Two-component regulatory system</keyword>
<organism evidence="7 8">
    <name type="scientific">Dactylosporangium roseum</name>
    <dbReference type="NCBI Taxonomy" id="47989"/>
    <lineage>
        <taxon>Bacteria</taxon>
        <taxon>Bacillati</taxon>
        <taxon>Actinomycetota</taxon>
        <taxon>Actinomycetes</taxon>
        <taxon>Micromonosporales</taxon>
        <taxon>Micromonosporaceae</taxon>
        <taxon>Dactylosporangium</taxon>
    </lineage>
</organism>
<comment type="catalytic activity">
    <reaction evidence="1">
        <text>ATP + protein L-histidine = ADP + protein N-phospho-L-histidine.</text>
        <dbReference type="EC" id="2.7.13.3"/>
    </reaction>
</comment>
<gene>
    <name evidence="7" type="ORF">Drose_16620</name>
</gene>
<evidence type="ECO:0000256" key="6">
    <source>
        <dbReference type="SAM" id="MobiDB-lite"/>
    </source>
</evidence>
<dbReference type="EMBL" id="CP073721">
    <property type="protein sequence ID" value="UWZ39693.1"/>
    <property type="molecule type" value="Genomic_DNA"/>
</dbReference>
<keyword evidence="8" id="KW-1185">Reference proteome</keyword>
<dbReference type="PANTHER" id="PTHR24421:SF10">
    <property type="entry name" value="NITRATE_NITRITE SENSOR PROTEIN NARQ"/>
    <property type="match status" value="1"/>
</dbReference>
<name>A0ABY5ZG64_9ACTN</name>